<dbReference type="Proteomes" id="UP000028089">
    <property type="component" value="Unassembled WGS sequence"/>
</dbReference>
<comment type="caution">
    <text evidence="1">The sequence shown here is derived from an EMBL/GenBank/DDBJ whole genome shotgun (WGS) entry which is preliminary data.</text>
</comment>
<proteinExistence type="predicted"/>
<organism evidence="1 2">
    <name type="scientific">Streptococcus mitis</name>
    <dbReference type="NCBI Taxonomy" id="28037"/>
    <lineage>
        <taxon>Bacteria</taxon>
        <taxon>Bacillati</taxon>
        <taxon>Bacillota</taxon>
        <taxon>Bacilli</taxon>
        <taxon>Lactobacillales</taxon>
        <taxon>Streptococcaceae</taxon>
        <taxon>Streptococcus</taxon>
        <taxon>Streptococcus mitis group</taxon>
    </lineage>
</organism>
<dbReference type="AlphaFoldDB" id="A0A081QRY2"/>
<dbReference type="RefSeq" id="WP_042750425.1">
    <property type="nucleotide sequence ID" value="NZ_JPFY01000012.1"/>
</dbReference>
<reference evidence="1 2" key="1">
    <citation type="submission" date="2014-05" db="EMBL/GenBank/DDBJ databases">
        <authorList>
            <person name="Daugherty S.C."/>
            <person name="Tallon L.J."/>
            <person name="Sadzewicz L."/>
            <person name="Kilian M."/>
            <person name="Tettelin H."/>
        </authorList>
    </citation>
    <scope>NUCLEOTIDE SEQUENCE [LARGE SCALE GENOMIC DNA]</scope>
    <source>
        <strain evidence="1 2">SK578</strain>
    </source>
</reference>
<protein>
    <submittedName>
        <fullName evidence="1">Uncharacterized protein</fullName>
    </submittedName>
</protein>
<sequence>MLNDLFKFVDNVTNETSKVVNDIVNESSKVVNNIANESSKVVNDIANETAKAVKIVVDETSKITTNTVDGAVCIANNTMTGISNFISVPGKVVNLMFEIHSWNNQERLEKKQDEERRQTLSIQFPEFLNQEEFNRIIHEEANQIIRIKKIEINQALINFEVYSISRISTWFFTLDYNDYGSLTGKVRISRDNTDSSIPKNISLRISERLNAILKNQYILSPDDYDILLTKEPTDVKEIFENFGFHNVTLLEERYEKLPHFIKNYKIHSITIGNCKYFDKDSYFDSNSSVMISYYLQENQ</sequence>
<evidence type="ECO:0000313" key="1">
    <source>
        <dbReference type="EMBL" id="KEQ45705.1"/>
    </source>
</evidence>
<name>A0A081QRY2_STRMT</name>
<gene>
    <name evidence="1" type="ORF">SK578_0551</name>
</gene>
<accession>A0A081QRY2</accession>
<dbReference type="EMBL" id="JPFY01000012">
    <property type="protein sequence ID" value="KEQ45705.1"/>
    <property type="molecule type" value="Genomic_DNA"/>
</dbReference>
<evidence type="ECO:0000313" key="2">
    <source>
        <dbReference type="Proteomes" id="UP000028089"/>
    </source>
</evidence>
<dbReference type="PATRIC" id="fig|28037.93.peg.527"/>